<keyword evidence="2" id="KW-0808">Transferase</keyword>
<evidence type="ECO:0000313" key="2">
    <source>
        <dbReference type="EMBL" id="RLL48338.1"/>
    </source>
</evidence>
<keyword evidence="3" id="KW-1185">Reference proteome</keyword>
<dbReference type="GO" id="GO:0008757">
    <property type="term" value="F:S-adenosylmethionine-dependent methyltransferase activity"/>
    <property type="evidence" value="ECO:0007669"/>
    <property type="project" value="InterPro"/>
</dbReference>
<accession>A0A498DGL9</accession>
<dbReference type="InterPro" id="IPR029063">
    <property type="entry name" value="SAM-dependent_MTases_sf"/>
</dbReference>
<evidence type="ECO:0000259" key="1">
    <source>
        <dbReference type="Pfam" id="PF08241"/>
    </source>
</evidence>
<dbReference type="AlphaFoldDB" id="A0A498DGL9"/>
<name>A0A498DGL9_9BACI</name>
<dbReference type="EMBL" id="RCHR01000001">
    <property type="protein sequence ID" value="RLL48338.1"/>
    <property type="molecule type" value="Genomic_DNA"/>
</dbReference>
<protein>
    <submittedName>
        <fullName evidence="2">Class I SAM-dependent methyltransferase</fullName>
    </submittedName>
</protein>
<gene>
    <name evidence="2" type="ORF">D8M04_03475</name>
</gene>
<dbReference type="Gene3D" id="3.40.50.150">
    <property type="entry name" value="Vaccinia Virus protein VP39"/>
    <property type="match status" value="1"/>
</dbReference>
<dbReference type="RefSeq" id="WP_121521434.1">
    <property type="nucleotide sequence ID" value="NZ_RCHR01000001.1"/>
</dbReference>
<feature type="domain" description="Methyltransferase type 11" evidence="1">
    <location>
        <begin position="56"/>
        <end position="136"/>
    </location>
</feature>
<sequence>MRRDSEFLSYVNDINRQFSGWDFSFISGTGRKRSGLLSWSYGSMARQLIQRADSMLDMGTGGGEFLSMLRPLPRTVYATEAYKPNVKLAKENLEPLGIKVELIEEDSDLPFKENQFDLILNQHESYSPEEVRRIIRQDGIFLTQQVGGLDCKEINKALGVSLNTEFENWDLKEALKEIKKNHFQVLYSKEEFPIQRFYDVGALVYYLKAIPWQIPDFSIQKYEEKLYEIHQHIQSRGFFDVKQHRFIIEAKAF</sequence>
<dbReference type="PANTHER" id="PTHR43460:SF1">
    <property type="entry name" value="METHYLTRANSFERASE TYPE 11 DOMAIN-CONTAINING PROTEIN"/>
    <property type="match status" value="1"/>
</dbReference>
<reference evidence="2 3" key="1">
    <citation type="submission" date="2018-10" db="EMBL/GenBank/DDBJ databases">
        <title>Oceanobacillus sp. YLB-02 draft genome.</title>
        <authorList>
            <person name="Yu L."/>
        </authorList>
    </citation>
    <scope>NUCLEOTIDE SEQUENCE [LARGE SCALE GENOMIC DNA]</scope>
    <source>
        <strain evidence="2 3">YLB-02</strain>
    </source>
</reference>
<dbReference type="Proteomes" id="UP000270219">
    <property type="component" value="Unassembled WGS sequence"/>
</dbReference>
<dbReference type="OrthoDB" id="9795864at2"/>
<dbReference type="InterPro" id="IPR013216">
    <property type="entry name" value="Methyltransf_11"/>
</dbReference>
<dbReference type="Pfam" id="PF08241">
    <property type="entry name" value="Methyltransf_11"/>
    <property type="match status" value="1"/>
</dbReference>
<comment type="caution">
    <text evidence="2">The sequence shown here is derived from an EMBL/GenBank/DDBJ whole genome shotgun (WGS) entry which is preliminary data.</text>
</comment>
<dbReference type="SUPFAM" id="SSF53335">
    <property type="entry name" value="S-adenosyl-L-methionine-dependent methyltransferases"/>
    <property type="match status" value="1"/>
</dbReference>
<evidence type="ECO:0000313" key="3">
    <source>
        <dbReference type="Proteomes" id="UP000270219"/>
    </source>
</evidence>
<dbReference type="PANTHER" id="PTHR43460">
    <property type="entry name" value="METHYLTRANSFERASE"/>
    <property type="match status" value="1"/>
</dbReference>
<keyword evidence="2" id="KW-0489">Methyltransferase</keyword>
<dbReference type="GO" id="GO:0032259">
    <property type="term" value="P:methylation"/>
    <property type="evidence" value="ECO:0007669"/>
    <property type="project" value="UniProtKB-KW"/>
</dbReference>
<organism evidence="2 3">
    <name type="scientific">Oceanobacillus piezotolerans</name>
    <dbReference type="NCBI Taxonomy" id="2448030"/>
    <lineage>
        <taxon>Bacteria</taxon>
        <taxon>Bacillati</taxon>
        <taxon>Bacillota</taxon>
        <taxon>Bacilli</taxon>
        <taxon>Bacillales</taxon>
        <taxon>Bacillaceae</taxon>
        <taxon>Oceanobacillus</taxon>
    </lineage>
</organism>
<dbReference type="InterPro" id="IPR052939">
    <property type="entry name" value="23S_rRNA_MeTrnsfrase_RlmA"/>
</dbReference>
<proteinExistence type="predicted"/>